<dbReference type="GO" id="GO:0016787">
    <property type="term" value="F:hydrolase activity"/>
    <property type="evidence" value="ECO:0007669"/>
    <property type="project" value="UniProtKB-KW"/>
</dbReference>
<protein>
    <submittedName>
        <fullName evidence="2">SpoIVB peptidase</fullName>
        <ecNumber evidence="2">3.4.21.116</ecNumber>
    </submittedName>
</protein>
<feature type="domain" description="Peptidase S55" evidence="1">
    <location>
        <begin position="183"/>
        <end position="408"/>
    </location>
</feature>
<dbReference type="InterPro" id="IPR036034">
    <property type="entry name" value="PDZ_sf"/>
</dbReference>
<name>A0A174HZE7_9FIRM</name>
<dbReference type="SUPFAM" id="SSF50156">
    <property type="entry name" value="PDZ domain-like"/>
    <property type="match status" value="1"/>
</dbReference>
<dbReference type="Pfam" id="PF05580">
    <property type="entry name" value="Peptidase_S55"/>
    <property type="match status" value="1"/>
</dbReference>
<dbReference type="InterPro" id="IPR009003">
    <property type="entry name" value="Peptidase_S1_PA"/>
</dbReference>
<proteinExistence type="predicted"/>
<dbReference type="EC" id="3.4.21.116" evidence="2"/>
<dbReference type="Gene3D" id="2.30.42.10">
    <property type="match status" value="1"/>
</dbReference>
<dbReference type="PROSITE" id="PS51494">
    <property type="entry name" value="SPOIVB"/>
    <property type="match status" value="1"/>
</dbReference>
<evidence type="ECO:0000313" key="3">
    <source>
        <dbReference type="Proteomes" id="UP000095706"/>
    </source>
</evidence>
<dbReference type="Pfam" id="PF13180">
    <property type="entry name" value="PDZ_2"/>
    <property type="match status" value="1"/>
</dbReference>
<reference evidence="2 3" key="1">
    <citation type="submission" date="2015-09" db="EMBL/GenBank/DDBJ databases">
        <authorList>
            <consortium name="Pathogen Informatics"/>
        </authorList>
    </citation>
    <scope>NUCLEOTIDE SEQUENCE [LARGE SCALE GENOMIC DNA]</scope>
    <source>
        <strain evidence="2 3">2789STDY5608849</strain>
    </source>
</reference>
<dbReference type="AlphaFoldDB" id="A0A174HZE7"/>
<dbReference type="InterPro" id="IPR008763">
    <property type="entry name" value="Peptidase_S55"/>
</dbReference>
<accession>A0A174HZE7</accession>
<evidence type="ECO:0000259" key="1">
    <source>
        <dbReference type="PROSITE" id="PS51494"/>
    </source>
</evidence>
<evidence type="ECO:0000313" key="2">
    <source>
        <dbReference type="EMBL" id="CUO80372.1"/>
    </source>
</evidence>
<dbReference type="InterPro" id="IPR014219">
    <property type="entry name" value="SpoIVB"/>
</dbReference>
<dbReference type="EMBL" id="CYYV01000016">
    <property type="protein sequence ID" value="CUO80372.1"/>
    <property type="molecule type" value="Genomic_DNA"/>
</dbReference>
<sequence>MQMTRKQKYRRVLLALAALFLILAVLLGYDAMRESLPDTMYVDENSESPFQPLTKHPLLTISEDTKEAEKTEFGETGETVVECSAAGIPLKKIRVIQEERPKVAVCGAPVGIYMETDGVMVIRTAEIRSSDGTVSRPSENILREGDYITKVNGQSIRSKQELIDAVKVSNGSPVCLSLLRDGETIEVQVTPQKSQDGTCRLGAWVRDNMQGIGTLTFVEPDGTFAALGHGISDVDTGKMLQLNGGELYLTQILSVIPGKAGVPGELQGVIHYEEKNRIGSVAENTIYGIHGVLDREKSSALPLTVTEIAYRQEIETGPATVRMCVDNTVEEYEAEITEIDLGSENTNKNFVLEITDQRLLQKTGGIVQGNSGSPVLQNGRLIGAITHVFVNHPEKGYGVFAENMLARN</sequence>
<dbReference type="Proteomes" id="UP000095706">
    <property type="component" value="Unassembled WGS sequence"/>
</dbReference>
<keyword evidence="2" id="KW-0378">Hydrolase</keyword>
<organism evidence="2 3">
    <name type="scientific">Fusicatenibacter saccharivorans</name>
    <dbReference type="NCBI Taxonomy" id="1150298"/>
    <lineage>
        <taxon>Bacteria</taxon>
        <taxon>Bacillati</taxon>
        <taxon>Bacillota</taxon>
        <taxon>Clostridia</taxon>
        <taxon>Lachnospirales</taxon>
        <taxon>Lachnospiraceae</taxon>
        <taxon>Fusicatenibacter</taxon>
    </lineage>
</organism>
<dbReference type="SUPFAM" id="SSF50494">
    <property type="entry name" value="Trypsin-like serine proteases"/>
    <property type="match status" value="1"/>
</dbReference>
<gene>
    <name evidence="2" type="primary">spoIVB</name>
    <name evidence="2" type="ORF">ERS852406_02876</name>
</gene>
<dbReference type="InterPro" id="IPR001478">
    <property type="entry name" value="PDZ"/>
</dbReference>
<dbReference type="NCBIfam" id="TIGR02860">
    <property type="entry name" value="spore_IV_B"/>
    <property type="match status" value="1"/>
</dbReference>